<keyword evidence="3 5" id="KW-0378">Hydrolase</keyword>
<name>A0AAV5A1A2_9AGAM</name>
<dbReference type="EMBL" id="BPWL01000003">
    <property type="protein sequence ID" value="GJJ08431.1"/>
    <property type="molecule type" value="Genomic_DNA"/>
</dbReference>
<evidence type="ECO:0000256" key="1">
    <source>
        <dbReference type="ARBA" id="ARBA00011073"/>
    </source>
</evidence>
<feature type="active site" description="Charge relay system" evidence="5">
    <location>
        <position position="206"/>
    </location>
</feature>
<dbReference type="InterPro" id="IPR036852">
    <property type="entry name" value="Peptidase_S8/S53_dom_sf"/>
</dbReference>
<evidence type="ECO:0000256" key="4">
    <source>
        <dbReference type="ARBA" id="ARBA00022825"/>
    </source>
</evidence>
<dbReference type="InterPro" id="IPR015500">
    <property type="entry name" value="Peptidase_S8_subtilisin-rel"/>
</dbReference>
<feature type="active site" description="Charge relay system" evidence="5">
    <location>
        <position position="174"/>
    </location>
</feature>
<evidence type="ECO:0000256" key="7">
    <source>
        <dbReference type="SAM" id="SignalP"/>
    </source>
</evidence>
<dbReference type="InterPro" id="IPR050131">
    <property type="entry name" value="Peptidase_S8_subtilisin-like"/>
</dbReference>
<evidence type="ECO:0000256" key="2">
    <source>
        <dbReference type="ARBA" id="ARBA00022670"/>
    </source>
</evidence>
<dbReference type="GO" id="GO:0006508">
    <property type="term" value="P:proteolysis"/>
    <property type="evidence" value="ECO:0007669"/>
    <property type="project" value="UniProtKB-KW"/>
</dbReference>
<evidence type="ECO:0000256" key="5">
    <source>
        <dbReference type="PROSITE-ProRule" id="PRU01240"/>
    </source>
</evidence>
<dbReference type="InterPro" id="IPR037045">
    <property type="entry name" value="S8pro/Inhibitor_I9_sf"/>
</dbReference>
<evidence type="ECO:0000256" key="6">
    <source>
        <dbReference type="RuleBase" id="RU003355"/>
    </source>
</evidence>
<keyword evidence="11" id="KW-1185">Reference proteome</keyword>
<dbReference type="GO" id="GO:0005615">
    <property type="term" value="C:extracellular space"/>
    <property type="evidence" value="ECO:0007669"/>
    <property type="project" value="TreeGrafter"/>
</dbReference>
<dbReference type="CDD" id="cd04077">
    <property type="entry name" value="Peptidases_S8_PCSK9_ProteinaseK_like"/>
    <property type="match status" value="1"/>
</dbReference>
<proteinExistence type="inferred from homology"/>
<feature type="domain" description="Peptidase S8/S53" evidence="8">
    <location>
        <begin position="165"/>
        <end position="414"/>
    </location>
</feature>
<dbReference type="AlphaFoldDB" id="A0AAV5A1A2"/>
<dbReference type="InterPro" id="IPR010259">
    <property type="entry name" value="S8pro/Inhibitor_I9"/>
</dbReference>
<feature type="active site" description="Charge relay system" evidence="5">
    <location>
        <position position="376"/>
    </location>
</feature>
<evidence type="ECO:0000313" key="11">
    <source>
        <dbReference type="Proteomes" id="UP001050691"/>
    </source>
</evidence>
<comment type="caution">
    <text evidence="10">The sequence shown here is derived from an EMBL/GenBank/DDBJ whole genome shotgun (WGS) entry which is preliminary data.</text>
</comment>
<accession>A0AAV5A1A2</accession>
<protein>
    <submittedName>
        <fullName evidence="10">Uncharacterized protein</fullName>
    </submittedName>
</protein>
<dbReference type="PANTHER" id="PTHR43806">
    <property type="entry name" value="PEPTIDASE S8"/>
    <property type="match status" value="1"/>
</dbReference>
<evidence type="ECO:0000313" key="10">
    <source>
        <dbReference type="EMBL" id="GJJ08431.1"/>
    </source>
</evidence>
<dbReference type="PANTHER" id="PTHR43806:SF11">
    <property type="entry name" value="CEREVISIN-RELATED"/>
    <property type="match status" value="1"/>
</dbReference>
<organism evidence="10 11">
    <name type="scientific">Clathrus columnatus</name>
    <dbReference type="NCBI Taxonomy" id="1419009"/>
    <lineage>
        <taxon>Eukaryota</taxon>
        <taxon>Fungi</taxon>
        <taxon>Dikarya</taxon>
        <taxon>Basidiomycota</taxon>
        <taxon>Agaricomycotina</taxon>
        <taxon>Agaricomycetes</taxon>
        <taxon>Phallomycetidae</taxon>
        <taxon>Phallales</taxon>
        <taxon>Clathraceae</taxon>
        <taxon>Clathrus</taxon>
    </lineage>
</organism>
<feature type="signal peptide" evidence="7">
    <location>
        <begin position="1"/>
        <end position="17"/>
    </location>
</feature>
<dbReference type="PROSITE" id="PS51892">
    <property type="entry name" value="SUBTILASE"/>
    <property type="match status" value="1"/>
</dbReference>
<dbReference type="InterPro" id="IPR000209">
    <property type="entry name" value="Peptidase_S8/S53_dom"/>
</dbReference>
<sequence>MLSRLLTFVAIVGVVQSSPLATSSDTQRFPSNHLSLAPLHVEATEPVENSYIVVLKDTVPDIAFAAHTNFVESIHAHAQFTSQGLSGITHVYNDIIKGYAGKFAPDTIDMIRARPEVDFVEIDKYVYANNITVQRDAPWGLARISHRERLTLGTFKSYVFDKEGGDGVDVYVIDTGINVIHNEFEDRAEWSRTMPENDVDEDANGHGTHCAGTIGSGKYGVAKKANLYAVKVLDSTGRGTTRDVIGGILWTAGEARKKALEAQQEFKKTGKTKHKGSVANMSLGGDKSVALDRAVDSAVAQGMHFAVAAGNDNKDACNYSPAAAKDAVTVGASTMSDTRAYFSNYGKCVDVFAPGLNILSTWIGSRRATNTISGTSMASPHVAGLIAYILSLAPEDKAVLYKEHGFSHLLTETVSQSSGFWGQLYSVARAVLPNVLSEWLPSEEYPSLQIPAISPLEMKRLLISLGTKGVLTDLPRDTPNVLVYNNATRP</sequence>
<evidence type="ECO:0000256" key="3">
    <source>
        <dbReference type="ARBA" id="ARBA00022801"/>
    </source>
</evidence>
<dbReference type="PROSITE" id="PS00136">
    <property type="entry name" value="SUBTILASE_ASP"/>
    <property type="match status" value="1"/>
</dbReference>
<dbReference type="SUPFAM" id="SSF54897">
    <property type="entry name" value="Protease propeptides/inhibitors"/>
    <property type="match status" value="1"/>
</dbReference>
<dbReference type="InterPro" id="IPR023827">
    <property type="entry name" value="Peptidase_S8_Asp-AS"/>
</dbReference>
<dbReference type="Proteomes" id="UP001050691">
    <property type="component" value="Unassembled WGS sequence"/>
</dbReference>
<feature type="domain" description="Inhibitor I9" evidence="9">
    <location>
        <begin position="50"/>
        <end position="127"/>
    </location>
</feature>
<keyword evidence="7" id="KW-0732">Signal</keyword>
<dbReference type="GO" id="GO:0004252">
    <property type="term" value="F:serine-type endopeptidase activity"/>
    <property type="evidence" value="ECO:0007669"/>
    <property type="project" value="UniProtKB-UniRule"/>
</dbReference>
<dbReference type="PROSITE" id="PS00137">
    <property type="entry name" value="SUBTILASE_HIS"/>
    <property type="match status" value="1"/>
</dbReference>
<dbReference type="Pfam" id="PF00082">
    <property type="entry name" value="Peptidase_S8"/>
    <property type="match status" value="1"/>
</dbReference>
<dbReference type="SUPFAM" id="SSF52743">
    <property type="entry name" value="Subtilisin-like"/>
    <property type="match status" value="1"/>
</dbReference>
<dbReference type="PROSITE" id="PS00138">
    <property type="entry name" value="SUBTILASE_SER"/>
    <property type="match status" value="1"/>
</dbReference>
<dbReference type="Gene3D" id="3.30.70.80">
    <property type="entry name" value="Peptidase S8 propeptide/proteinase inhibitor I9"/>
    <property type="match status" value="1"/>
</dbReference>
<keyword evidence="4 5" id="KW-0720">Serine protease</keyword>
<comment type="similarity">
    <text evidence="1 5 6">Belongs to the peptidase S8 family.</text>
</comment>
<dbReference type="InterPro" id="IPR023828">
    <property type="entry name" value="Peptidase_S8_Ser-AS"/>
</dbReference>
<reference evidence="10" key="1">
    <citation type="submission" date="2021-10" db="EMBL/GenBank/DDBJ databases">
        <title>De novo Genome Assembly of Clathrus columnatus (Basidiomycota, Fungi) Using Illumina and Nanopore Sequence Data.</title>
        <authorList>
            <person name="Ogiso-Tanaka E."/>
            <person name="Itagaki H."/>
            <person name="Hosoya T."/>
            <person name="Hosaka K."/>
        </authorList>
    </citation>
    <scope>NUCLEOTIDE SEQUENCE</scope>
    <source>
        <strain evidence="10">MO-923</strain>
    </source>
</reference>
<dbReference type="InterPro" id="IPR022398">
    <property type="entry name" value="Peptidase_S8_His-AS"/>
</dbReference>
<evidence type="ECO:0000259" key="9">
    <source>
        <dbReference type="Pfam" id="PF05922"/>
    </source>
</evidence>
<feature type="chain" id="PRO_5043764098" evidence="7">
    <location>
        <begin position="18"/>
        <end position="490"/>
    </location>
</feature>
<gene>
    <name evidence="10" type="ORF">Clacol_002647</name>
</gene>
<dbReference type="Pfam" id="PF05922">
    <property type="entry name" value="Inhibitor_I9"/>
    <property type="match status" value="1"/>
</dbReference>
<keyword evidence="2 5" id="KW-0645">Protease</keyword>
<dbReference type="Gene3D" id="3.40.50.200">
    <property type="entry name" value="Peptidase S8/S53 domain"/>
    <property type="match status" value="1"/>
</dbReference>
<dbReference type="PRINTS" id="PR00723">
    <property type="entry name" value="SUBTILISIN"/>
</dbReference>
<dbReference type="InterPro" id="IPR034193">
    <property type="entry name" value="PCSK9_ProteinaseK-like"/>
</dbReference>
<evidence type="ECO:0000259" key="8">
    <source>
        <dbReference type="Pfam" id="PF00082"/>
    </source>
</evidence>